<proteinExistence type="inferred from homology"/>
<dbReference type="PROSITE" id="PS51161">
    <property type="entry name" value="ATP_CONE"/>
    <property type="match status" value="1"/>
</dbReference>
<keyword evidence="8" id="KW-0862">Zinc</keyword>
<evidence type="ECO:0000256" key="5">
    <source>
        <dbReference type="ARBA" id="ARBA00023015"/>
    </source>
</evidence>
<dbReference type="PANTHER" id="PTHR30455:SF2">
    <property type="entry name" value="TRANSCRIPTIONAL REPRESSOR NRDR"/>
    <property type="match status" value="1"/>
</dbReference>
<keyword evidence="7 8" id="KW-0804">Transcription</keyword>
<dbReference type="OrthoDB" id="9807461at2"/>
<dbReference type="GO" id="GO:0045892">
    <property type="term" value="P:negative regulation of DNA-templated transcription"/>
    <property type="evidence" value="ECO:0007669"/>
    <property type="project" value="UniProtKB-UniRule"/>
</dbReference>
<keyword evidence="3 8" id="KW-0863">Zinc-finger</keyword>
<feature type="domain" description="ATP-cone" evidence="9">
    <location>
        <begin position="49"/>
        <end position="139"/>
    </location>
</feature>
<comment type="similarity">
    <text evidence="8">Belongs to the NrdR family.</text>
</comment>
<comment type="cofactor">
    <cofactor evidence="8">
        <name>Zn(2+)</name>
        <dbReference type="ChEBI" id="CHEBI:29105"/>
    </cofactor>
    <text evidence="8">Binds 1 zinc ion.</text>
</comment>
<evidence type="ECO:0000256" key="2">
    <source>
        <dbReference type="ARBA" id="ARBA00022741"/>
    </source>
</evidence>
<feature type="zinc finger region" evidence="8">
    <location>
        <begin position="3"/>
        <end position="34"/>
    </location>
</feature>
<evidence type="ECO:0000256" key="4">
    <source>
        <dbReference type="ARBA" id="ARBA00022840"/>
    </source>
</evidence>
<keyword evidence="5 8" id="KW-0805">Transcription regulation</keyword>
<dbReference type="GO" id="GO:0003677">
    <property type="term" value="F:DNA binding"/>
    <property type="evidence" value="ECO:0007669"/>
    <property type="project" value="UniProtKB-KW"/>
</dbReference>
<name>A0A0G3WJI1_9BACT</name>
<dbReference type="InterPro" id="IPR005144">
    <property type="entry name" value="ATP-cone_dom"/>
</dbReference>
<sequence>MKCPFCGSLEDQVLDSRPVEDTSAIRRRRECLECKKRYTTFERPEDVALTVVKSDNRREPFDRQKIWAGVDRACRKRPIAAETIDKMASSIENELMDEYVMEIPSNIIGQKILNKLYDVDLVAYIRFASVYRKFSDIDDFTDELKKLKKEHLKSQKKTAKTKTL</sequence>
<evidence type="ECO:0000256" key="8">
    <source>
        <dbReference type="HAMAP-Rule" id="MF_00440"/>
    </source>
</evidence>
<dbReference type="EMBL" id="CP009498">
    <property type="protein sequence ID" value="AKL98035.1"/>
    <property type="molecule type" value="Genomic_DNA"/>
</dbReference>
<keyword evidence="6 8" id="KW-0238">DNA-binding</keyword>
<dbReference type="PANTHER" id="PTHR30455">
    <property type="entry name" value="TRANSCRIPTIONAL REPRESSOR NRDR"/>
    <property type="match status" value="1"/>
</dbReference>
<keyword evidence="4 8" id="KW-0067">ATP-binding</keyword>
<accession>A0A0G3WJI1</accession>
<evidence type="ECO:0000256" key="3">
    <source>
        <dbReference type="ARBA" id="ARBA00022771"/>
    </source>
</evidence>
<keyword evidence="2 8" id="KW-0547">Nucleotide-binding</keyword>
<dbReference type="Proteomes" id="UP000035337">
    <property type="component" value="Chromosome"/>
</dbReference>
<keyword evidence="8" id="KW-0479">Metal-binding</keyword>
<dbReference type="GO" id="GO:0005524">
    <property type="term" value="F:ATP binding"/>
    <property type="evidence" value="ECO:0007669"/>
    <property type="project" value="UniProtKB-UniRule"/>
</dbReference>
<dbReference type="NCBIfam" id="TIGR00244">
    <property type="entry name" value="transcriptional regulator NrdR"/>
    <property type="match status" value="1"/>
</dbReference>
<evidence type="ECO:0000256" key="7">
    <source>
        <dbReference type="ARBA" id="ARBA00023163"/>
    </source>
</evidence>
<dbReference type="KEGG" id="epo:Epro_0656"/>
<protein>
    <recommendedName>
        <fullName evidence="8">Transcriptional repressor NrdR</fullName>
    </recommendedName>
</protein>
<gene>
    <name evidence="8 10" type="primary">nrdR</name>
    <name evidence="10" type="ORF">Epro_0656</name>
</gene>
<evidence type="ECO:0000313" key="10">
    <source>
        <dbReference type="EMBL" id="AKL98035.1"/>
    </source>
</evidence>
<evidence type="ECO:0000259" key="9">
    <source>
        <dbReference type="PROSITE" id="PS51161"/>
    </source>
</evidence>
<dbReference type="RefSeq" id="WP_052570578.1">
    <property type="nucleotide sequence ID" value="NZ_CP009498.1"/>
</dbReference>
<evidence type="ECO:0000313" key="11">
    <source>
        <dbReference type="Proteomes" id="UP000035337"/>
    </source>
</evidence>
<dbReference type="GO" id="GO:0008270">
    <property type="term" value="F:zinc ion binding"/>
    <property type="evidence" value="ECO:0007669"/>
    <property type="project" value="UniProtKB-UniRule"/>
</dbReference>
<dbReference type="InterPro" id="IPR055173">
    <property type="entry name" value="NrdR-like_N"/>
</dbReference>
<organism evidence="10 11">
    <name type="scientific">Endomicrobium proavitum</name>
    <dbReference type="NCBI Taxonomy" id="1408281"/>
    <lineage>
        <taxon>Bacteria</taxon>
        <taxon>Pseudomonadati</taxon>
        <taxon>Elusimicrobiota</taxon>
        <taxon>Endomicrobiia</taxon>
        <taxon>Endomicrobiales</taxon>
        <taxon>Endomicrobiaceae</taxon>
        <taxon>Endomicrobium</taxon>
    </lineage>
</organism>
<keyword evidence="11" id="KW-1185">Reference proteome</keyword>
<evidence type="ECO:0000256" key="1">
    <source>
        <dbReference type="ARBA" id="ARBA00022491"/>
    </source>
</evidence>
<keyword evidence="1 8" id="KW-0678">Repressor</keyword>
<dbReference type="PATRIC" id="fig|1408281.3.peg.671"/>
<comment type="function">
    <text evidence="8">Negatively regulates transcription of bacterial ribonucleotide reductase nrd genes and operons by binding to NrdR-boxes.</text>
</comment>
<dbReference type="HAMAP" id="MF_00440">
    <property type="entry name" value="NrdR"/>
    <property type="match status" value="1"/>
</dbReference>
<dbReference type="Pfam" id="PF22811">
    <property type="entry name" value="Zn_ribbon_NrdR"/>
    <property type="match status" value="1"/>
</dbReference>
<dbReference type="STRING" id="1408281.Epro_0656"/>
<evidence type="ECO:0000256" key="6">
    <source>
        <dbReference type="ARBA" id="ARBA00023125"/>
    </source>
</evidence>
<dbReference type="InterPro" id="IPR003796">
    <property type="entry name" value="RNR_NrdR-like"/>
</dbReference>
<dbReference type="Pfam" id="PF03477">
    <property type="entry name" value="ATP-cone"/>
    <property type="match status" value="1"/>
</dbReference>
<reference evidence="10 11" key="1">
    <citation type="submission" date="2014-09" db="EMBL/GenBank/DDBJ databases">
        <title>Complete genome sequence of Endomicrobium proavitum.</title>
        <authorList>
            <person name="Zheng H."/>
        </authorList>
    </citation>
    <scope>NUCLEOTIDE SEQUENCE [LARGE SCALE GENOMIC DNA]</scope>
    <source>
        <strain evidence="10 11">Rsa215</strain>
    </source>
</reference>
<dbReference type="AlphaFoldDB" id="A0A0G3WJI1"/>